<organism evidence="1 2">
    <name type="scientific">Furfurilactobacillus milii</name>
    <dbReference type="NCBI Taxonomy" id="2888272"/>
    <lineage>
        <taxon>Bacteria</taxon>
        <taxon>Bacillati</taxon>
        <taxon>Bacillota</taxon>
        <taxon>Bacilli</taxon>
        <taxon>Lactobacillales</taxon>
        <taxon>Lactobacillaceae</taxon>
        <taxon>Furfurilactobacillus</taxon>
    </lineage>
</organism>
<reference evidence="1" key="1">
    <citation type="submission" date="2022-06" db="EMBL/GenBank/DDBJ databases">
        <title>Antifungal cultures and metabolites of lactic acid bacteria for use in dairy fermentations.</title>
        <authorList>
            <person name="Zhao Z."/>
            <person name="Gaenzle M."/>
        </authorList>
    </citation>
    <scope>NUCLEOTIDE SEQUENCE</scope>
    <source>
        <strain evidence="1">FUA3126</strain>
    </source>
</reference>
<dbReference type="InterPro" id="IPR029470">
    <property type="entry name" value="PDDEXK_4"/>
</dbReference>
<sequence length="401" mass="45680">MNSSTPDLSIVPVLEDGSPNLPINVFDLSGFPHWETVSSNIWAYFINPNEQHGFGTLVLKSIMQAISGSTKCQIVNSTSHKLLKKNSFIYETVSVEREMQTTGANNVEDRSRRIDIDVDSDNFKLIIENKIDALPSYNNLVAYAQHGIKELYSDNQTKPLFIGFLCQSITHKPSLKEQFQKLCQEFSHKQNINNIYYFVITYDEVFDNIKKNGFSFKNSNSLDSRSSSLLKQFRENTSLAYKESLIVEDLPLIKNNSKQLATATQSIKSFETGLIDFESDIDQLLEYIITEVKLKYPKLCGNNWGTKYPSNANAKQPFIHKIYRGNNDIAGFDCGTENGGKFAFEIFYDLDVVLHKKGFEADKLYFKAWHHGSQDKVENRLFLGENEEFKSVNIKTAGWDG</sequence>
<name>A0ABT6DDB3_9LACO</name>
<dbReference type="Proteomes" id="UP001152867">
    <property type="component" value="Unassembled WGS sequence"/>
</dbReference>
<evidence type="ECO:0000313" key="1">
    <source>
        <dbReference type="EMBL" id="MDF9914740.1"/>
    </source>
</evidence>
<dbReference type="Pfam" id="PF14281">
    <property type="entry name" value="PDDEXK_4"/>
    <property type="match status" value="1"/>
</dbReference>
<protein>
    <submittedName>
        <fullName evidence="1">PD-(D/E)XK nuclease family protein</fullName>
    </submittedName>
</protein>
<dbReference type="EMBL" id="JANDJP010000017">
    <property type="protein sequence ID" value="MDF9914740.1"/>
    <property type="molecule type" value="Genomic_DNA"/>
</dbReference>
<accession>A0ABT6DDB3</accession>
<keyword evidence="2" id="KW-1185">Reference proteome</keyword>
<evidence type="ECO:0000313" key="2">
    <source>
        <dbReference type="Proteomes" id="UP001152867"/>
    </source>
</evidence>
<dbReference type="RefSeq" id="WP_178941851.1">
    <property type="nucleotide sequence ID" value="NZ_JAIWJG010000016.1"/>
</dbReference>
<comment type="caution">
    <text evidence="1">The sequence shown here is derived from an EMBL/GenBank/DDBJ whole genome shotgun (WGS) entry which is preliminary data.</text>
</comment>
<proteinExistence type="predicted"/>
<gene>
    <name evidence="1" type="ORF">NNA32_10845</name>
</gene>